<feature type="compositionally biased region" description="Pro residues" evidence="2">
    <location>
        <begin position="81"/>
        <end position="90"/>
    </location>
</feature>
<keyword evidence="1" id="KW-0233">DNA recombination</keyword>
<sequence>MRRRRNSSCTGRHETERRRLDTRSKSQPADSTTPAKMPRISNSDAFDTPPNPQPNPQPNPRPNPPSIPQPNVVPGRSDGAPPLPPPPIVPPNLHDSSDDDVPLPGGGRVPPLPPVAPPQPPRVHVGGYHEYLGTPVPHPDNITDVPRITGRRGRPGYNYGPTGMRLRWTGHVLYGDNPNIRETPIEKRRRLKMETKWRDEHQRLQDAFNARGEALRGNATVEPHYLGPLIKCKHCASLNFSAEASNGNPAAREFSICCMNGKIRVPPIRQHERIQQLLQDTEDPVARSFQTNIRKYNTALGFASYQFNHPRNHPDAPIPEGPYVFWIHGVAYHYVSYPRPQDPNQAAFGQLYFLDPQQAAAQRVNGQLGDHLDDILIRELDAIIRTINPFARAYRRLREYEATELERVRLAAVARGEPEPQSIQPILMLFDRPGQNSGTHGADVTGSEIAAIYTTRDGAPLELNGIVVKPIDATPNDPYGYKIVPNISFNVDPLTYPLMRPYGTVGWYPNMTSLAPNFTTRKVTLREYTMYCLMFRAPEDGGSPLLNFGRLCQQYIVDVAHRIEQDKLSYIKSHQGDLRAMSAGDLRRLNDGDGRIFRPDITDESGNPLPPANGPHGVKVILPSAFLGSPRNMHNKYCDAMAMMTEFGKPDLFITFTTNTEWPEIRENLQPHMKAEDQVLLMCRVFHAKLQDFKNQLVDKMIFGRVRYYTYSIEFQKRGLPHAHFLIGLYPEDKLHTAEQVDACISAEIPNDDESHCHLVKRHMMHGPCGPEHSTSRCWKDGKCSKNFPKDFIEATAFRPNGYPIYRRRNNDASVMRDGRRLDNRWVVPYNKYLLERYNCHINVEHCTMVQVAKYIFKYIFKGVAAANVRLDLNNEVTTYESCRFLSSPEAAWHLAAFEMHKHSHNIESLPVHLEGEHRIYFRGDEDPENIRDKASKLIKWLDSNHHYKAIADSELAGVNDERTRDHVYKKYGLHLTYPQYVKMFSWRDNRWNLRQMNFFKSFEAIGRICPVNAQNVELRCLRLLLLHVTGCTSWNDVRTCNGIVYNTFSEAAIARGLIASDEEFPWTIAEALTLDTPLACRITFAIMLQFNNPPNAQTTWDVHKDGLSGDFVDALGCSSEEAHEYALAHINAILRENGAQPLHQYLRDVTIMDELPHIAAAVIRNNGAQQPTIEDITVILSERYGLLNAAQRHIFDTIVASLHERRRGGHQQHVPNRWCFFIDGPGGTGKTFLYETIYYYCLAEGFNCIVTAWTGIAASLLPTGRTVHATFRLSPTLTETTTCNIPRHSSDGQKLFNADIILWDECSMTDSHAFTAVNRCLQEITGCAMPFGNKVMVVGGDFRQILPVVAHGDRAEVVARSLLLHETWRYFQRLQLQFNERAGHGNEEFASELQAIGEGKKSNINGLHTFPARMCVRSVDALIERVFGAEIGNEVSDQCAILCPRHDACHVINDAVTRRMEGVARVYRASNRIVDETDETRMLYSDEFLAAQHPSGLPPHVLTLKKG</sequence>
<dbReference type="InterPro" id="IPR025476">
    <property type="entry name" value="Helitron_helicase-like"/>
</dbReference>
<comment type="catalytic activity">
    <reaction evidence="1">
        <text>ATP + H2O = ADP + phosphate + H(+)</text>
        <dbReference type="Rhea" id="RHEA:13065"/>
        <dbReference type="ChEBI" id="CHEBI:15377"/>
        <dbReference type="ChEBI" id="CHEBI:15378"/>
        <dbReference type="ChEBI" id="CHEBI:30616"/>
        <dbReference type="ChEBI" id="CHEBI:43474"/>
        <dbReference type="ChEBI" id="CHEBI:456216"/>
        <dbReference type="EC" id="5.6.2.3"/>
    </reaction>
</comment>
<dbReference type="Gene3D" id="3.40.50.300">
    <property type="entry name" value="P-loop containing nucleotide triphosphate hydrolases"/>
    <property type="match status" value="1"/>
</dbReference>
<dbReference type="VEuPathDB" id="VectorBase:LLOJ009121"/>
<dbReference type="GO" id="GO:0005524">
    <property type="term" value="F:ATP binding"/>
    <property type="evidence" value="ECO:0007669"/>
    <property type="project" value="UniProtKB-KW"/>
</dbReference>
<reference evidence="5" key="1">
    <citation type="submission" date="2020-05" db="UniProtKB">
        <authorList>
            <consortium name="EnsemblMetazoa"/>
        </authorList>
    </citation>
    <scope>IDENTIFICATION</scope>
    <source>
        <strain evidence="5">Jacobina</strain>
    </source>
</reference>
<dbReference type="Pfam" id="PF14214">
    <property type="entry name" value="Helitron_like_N"/>
    <property type="match status" value="1"/>
</dbReference>
<dbReference type="Pfam" id="PF05970">
    <property type="entry name" value="PIF1"/>
    <property type="match status" value="1"/>
</dbReference>
<organism evidence="5 6">
    <name type="scientific">Lutzomyia longipalpis</name>
    <name type="common">Sand fly</name>
    <dbReference type="NCBI Taxonomy" id="7200"/>
    <lineage>
        <taxon>Eukaryota</taxon>
        <taxon>Metazoa</taxon>
        <taxon>Ecdysozoa</taxon>
        <taxon>Arthropoda</taxon>
        <taxon>Hexapoda</taxon>
        <taxon>Insecta</taxon>
        <taxon>Pterygota</taxon>
        <taxon>Neoptera</taxon>
        <taxon>Endopterygota</taxon>
        <taxon>Diptera</taxon>
        <taxon>Nematocera</taxon>
        <taxon>Psychodoidea</taxon>
        <taxon>Psychodidae</taxon>
        <taxon>Lutzomyia</taxon>
        <taxon>Lutzomyia</taxon>
    </lineage>
</organism>
<dbReference type="GO" id="GO:0043139">
    <property type="term" value="F:5'-3' DNA helicase activity"/>
    <property type="evidence" value="ECO:0007669"/>
    <property type="project" value="UniProtKB-EC"/>
</dbReference>
<keyword evidence="1" id="KW-0547">Nucleotide-binding</keyword>
<feature type="compositionally biased region" description="Basic and acidic residues" evidence="2">
    <location>
        <begin position="11"/>
        <end position="24"/>
    </location>
</feature>
<dbReference type="EC" id="5.6.2.3" evidence="1"/>
<keyword evidence="1" id="KW-0378">Hydrolase</keyword>
<dbReference type="PANTHER" id="PTHR10492:SF57">
    <property type="entry name" value="ATP-DEPENDENT DNA HELICASE"/>
    <property type="match status" value="1"/>
</dbReference>
<evidence type="ECO:0000259" key="3">
    <source>
        <dbReference type="Pfam" id="PF05970"/>
    </source>
</evidence>
<keyword evidence="1" id="KW-0067">ATP-binding</keyword>
<dbReference type="Proteomes" id="UP000092461">
    <property type="component" value="Unassembled WGS sequence"/>
</dbReference>
<dbReference type="GO" id="GO:0006310">
    <property type="term" value="P:DNA recombination"/>
    <property type="evidence" value="ECO:0007669"/>
    <property type="project" value="UniProtKB-KW"/>
</dbReference>
<keyword evidence="1" id="KW-0227">DNA damage</keyword>
<keyword evidence="1" id="KW-0347">Helicase</keyword>
<dbReference type="VEuPathDB" id="VectorBase:LLONM1_008786"/>
<feature type="region of interest" description="Disordered" evidence="2">
    <location>
        <begin position="1"/>
        <end position="158"/>
    </location>
</feature>
<comment type="cofactor">
    <cofactor evidence="1">
        <name>Mg(2+)</name>
        <dbReference type="ChEBI" id="CHEBI:18420"/>
    </cofactor>
</comment>
<proteinExistence type="inferred from homology"/>
<protein>
    <recommendedName>
        <fullName evidence="1">ATP-dependent DNA helicase</fullName>
        <ecNumber evidence="1">5.6.2.3</ecNumber>
    </recommendedName>
</protein>
<dbReference type="EnsemblMetazoa" id="LLOJ009121-RA">
    <property type="protein sequence ID" value="LLOJ009121-PA"/>
    <property type="gene ID" value="LLOJ009121"/>
</dbReference>
<dbReference type="InterPro" id="IPR010285">
    <property type="entry name" value="DNA_helicase_pif1-like_DEAD"/>
</dbReference>
<feature type="compositionally biased region" description="Pro residues" evidence="2">
    <location>
        <begin position="110"/>
        <end position="121"/>
    </location>
</feature>
<name>A0A1B0CVT6_LUTLO</name>
<feature type="compositionally biased region" description="Polar residues" evidence="2">
    <location>
        <begin position="25"/>
        <end position="45"/>
    </location>
</feature>
<evidence type="ECO:0000256" key="1">
    <source>
        <dbReference type="RuleBase" id="RU363044"/>
    </source>
</evidence>
<evidence type="ECO:0000256" key="2">
    <source>
        <dbReference type="SAM" id="MobiDB-lite"/>
    </source>
</evidence>
<dbReference type="SUPFAM" id="SSF52540">
    <property type="entry name" value="P-loop containing nucleoside triphosphate hydrolases"/>
    <property type="match status" value="1"/>
</dbReference>
<comment type="similarity">
    <text evidence="1">Belongs to the helicase family.</text>
</comment>
<evidence type="ECO:0000259" key="4">
    <source>
        <dbReference type="Pfam" id="PF14214"/>
    </source>
</evidence>
<evidence type="ECO:0000313" key="6">
    <source>
        <dbReference type="Proteomes" id="UP000092461"/>
    </source>
</evidence>
<dbReference type="GO" id="GO:0000723">
    <property type="term" value="P:telomere maintenance"/>
    <property type="evidence" value="ECO:0007669"/>
    <property type="project" value="InterPro"/>
</dbReference>
<dbReference type="GO" id="GO:0016887">
    <property type="term" value="F:ATP hydrolysis activity"/>
    <property type="evidence" value="ECO:0007669"/>
    <property type="project" value="RHEA"/>
</dbReference>
<feature type="domain" description="Helitron helicase-like" evidence="4">
    <location>
        <begin position="530"/>
        <end position="727"/>
    </location>
</feature>
<dbReference type="GO" id="GO:0006281">
    <property type="term" value="P:DNA repair"/>
    <property type="evidence" value="ECO:0007669"/>
    <property type="project" value="UniProtKB-KW"/>
</dbReference>
<feature type="compositionally biased region" description="Pro residues" evidence="2">
    <location>
        <begin position="49"/>
        <end position="68"/>
    </location>
</feature>
<evidence type="ECO:0000313" key="5">
    <source>
        <dbReference type="EnsemblMetazoa" id="LLOJ009121-PA"/>
    </source>
</evidence>
<keyword evidence="6" id="KW-1185">Reference proteome</keyword>
<keyword evidence="1" id="KW-0234">DNA repair</keyword>
<accession>A0A1B0CVT6</accession>
<dbReference type="InterPro" id="IPR027417">
    <property type="entry name" value="P-loop_NTPase"/>
</dbReference>
<dbReference type="PANTHER" id="PTHR10492">
    <property type="match status" value="1"/>
</dbReference>
<feature type="domain" description="DNA helicase Pif1-like DEAD-box helicase" evidence="3">
    <location>
        <begin position="1188"/>
        <end position="1403"/>
    </location>
</feature>
<dbReference type="EMBL" id="AJWK01031195">
    <property type="status" value="NOT_ANNOTATED_CDS"/>
    <property type="molecule type" value="Genomic_DNA"/>
</dbReference>